<accession>A0A0C9UQR5</accession>
<dbReference type="AlphaFoldDB" id="A0A0C9UQR5"/>
<protein>
    <submittedName>
        <fullName evidence="1">Uncharacterized protein</fullName>
    </submittedName>
</protein>
<dbReference type="EMBL" id="KN837326">
    <property type="protein sequence ID" value="KIJ27731.1"/>
    <property type="molecule type" value="Genomic_DNA"/>
</dbReference>
<dbReference type="OrthoDB" id="3257768at2759"/>
<feature type="non-terminal residue" evidence="1">
    <location>
        <position position="80"/>
    </location>
</feature>
<gene>
    <name evidence="1" type="ORF">M422DRAFT_126712</name>
</gene>
<dbReference type="HOGENOM" id="CLU_003703_10_0_1"/>
<proteinExistence type="predicted"/>
<dbReference type="InterPro" id="IPR040521">
    <property type="entry name" value="KDZ"/>
</dbReference>
<reference evidence="1 2" key="1">
    <citation type="submission" date="2014-06" db="EMBL/GenBank/DDBJ databases">
        <title>Evolutionary Origins and Diversification of the Mycorrhizal Mutualists.</title>
        <authorList>
            <consortium name="DOE Joint Genome Institute"/>
            <consortium name="Mycorrhizal Genomics Consortium"/>
            <person name="Kohler A."/>
            <person name="Kuo A."/>
            <person name="Nagy L.G."/>
            <person name="Floudas D."/>
            <person name="Copeland A."/>
            <person name="Barry K.W."/>
            <person name="Cichocki N."/>
            <person name="Veneault-Fourrey C."/>
            <person name="LaButti K."/>
            <person name="Lindquist E.A."/>
            <person name="Lipzen A."/>
            <person name="Lundell T."/>
            <person name="Morin E."/>
            <person name="Murat C."/>
            <person name="Riley R."/>
            <person name="Ohm R."/>
            <person name="Sun H."/>
            <person name="Tunlid A."/>
            <person name="Henrissat B."/>
            <person name="Grigoriev I.V."/>
            <person name="Hibbett D.S."/>
            <person name="Martin F."/>
        </authorList>
    </citation>
    <scope>NUCLEOTIDE SEQUENCE [LARGE SCALE GENOMIC DNA]</scope>
    <source>
        <strain evidence="1 2">SS14</strain>
    </source>
</reference>
<name>A0A0C9UQR5_SPHS4</name>
<organism evidence="1 2">
    <name type="scientific">Sphaerobolus stellatus (strain SS14)</name>
    <dbReference type="NCBI Taxonomy" id="990650"/>
    <lineage>
        <taxon>Eukaryota</taxon>
        <taxon>Fungi</taxon>
        <taxon>Dikarya</taxon>
        <taxon>Basidiomycota</taxon>
        <taxon>Agaricomycotina</taxon>
        <taxon>Agaricomycetes</taxon>
        <taxon>Phallomycetidae</taxon>
        <taxon>Geastrales</taxon>
        <taxon>Sphaerobolaceae</taxon>
        <taxon>Sphaerobolus</taxon>
    </lineage>
</organism>
<dbReference type="Pfam" id="PF18758">
    <property type="entry name" value="KDZ"/>
    <property type="match status" value="1"/>
</dbReference>
<dbReference type="Proteomes" id="UP000054279">
    <property type="component" value="Unassembled WGS sequence"/>
</dbReference>
<feature type="non-terminal residue" evidence="1">
    <location>
        <position position="1"/>
    </location>
</feature>
<evidence type="ECO:0000313" key="1">
    <source>
        <dbReference type="EMBL" id="KIJ27731.1"/>
    </source>
</evidence>
<sequence>FVILVPKMHIKAHKNDCSFLYSFKFTEHVGQTDGEGDECIWAETNQFSGSIREMQTGGRHDKVNCVISHWNWRKVEKLSM</sequence>
<keyword evidence="2" id="KW-1185">Reference proteome</keyword>
<evidence type="ECO:0000313" key="2">
    <source>
        <dbReference type="Proteomes" id="UP000054279"/>
    </source>
</evidence>